<dbReference type="RefSeq" id="XP_056788994.1">
    <property type="nucleotide sequence ID" value="XM_056936070.1"/>
</dbReference>
<keyword evidence="2" id="KW-1185">Reference proteome</keyword>
<dbReference type="EMBL" id="JAPWDQ010000008">
    <property type="protein sequence ID" value="KAJ5483022.1"/>
    <property type="molecule type" value="Genomic_DNA"/>
</dbReference>
<protein>
    <submittedName>
        <fullName evidence="1">Uncharacterized protein</fullName>
    </submittedName>
</protein>
<gene>
    <name evidence="1" type="ORF">N7539_006468</name>
</gene>
<reference evidence="1" key="1">
    <citation type="submission" date="2022-12" db="EMBL/GenBank/DDBJ databases">
        <authorList>
            <person name="Petersen C."/>
        </authorList>
    </citation>
    <scope>NUCLEOTIDE SEQUENCE</scope>
    <source>
        <strain evidence="1">IBT 30728</strain>
    </source>
</reference>
<sequence>MGLGLVSRHNRKERNVFQHTLNDDNHVQGNDGLAVGPLCPDRNENVQGQGRHSGRVVRMLGRCFRR</sequence>
<dbReference type="Proteomes" id="UP001148312">
    <property type="component" value="Unassembled WGS sequence"/>
</dbReference>
<dbReference type="GeneID" id="81626319"/>
<accession>A0A9X0BSY9</accession>
<comment type="caution">
    <text evidence="1">The sequence shown here is derived from an EMBL/GenBank/DDBJ whole genome shotgun (WGS) entry which is preliminary data.</text>
</comment>
<evidence type="ECO:0000313" key="1">
    <source>
        <dbReference type="EMBL" id="KAJ5483022.1"/>
    </source>
</evidence>
<name>A0A9X0BSY9_9EURO</name>
<evidence type="ECO:0000313" key="2">
    <source>
        <dbReference type="Proteomes" id="UP001148312"/>
    </source>
</evidence>
<proteinExistence type="predicted"/>
<dbReference type="AlphaFoldDB" id="A0A9X0BSY9"/>
<reference evidence="1" key="2">
    <citation type="journal article" date="2023" name="IMA Fungus">
        <title>Comparative genomic study of the Penicillium genus elucidates a diverse pangenome and 15 lateral gene transfer events.</title>
        <authorList>
            <person name="Petersen C."/>
            <person name="Sorensen T."/>
            <person name="Nielsen M.R."/>
            <person name="Sondergaard T.E."/>
            <person name="Sorensen J.L."/>
            <person name="Fitzpatrick D.A."/>
            <person name="Frisvad J.C."/>
            <person name="Nielsen K.L."/>
        </authorList>
    </citation>
    <scope>NUCLEOTIDE SEQUENCE</scope>
    <source>
        <strain evidence="1">IBT 30728</strain>
    </source>
</reference>
<organism evidence="1 2">
    <name type="scientific">Penicillium diatomitis</name>
    <dbReference type="NCBI Taxonomy" id="2819901"/>
    <lineage>
        <taxon>Eukaryota</taxon>
        <taxon>Fungi</taxon>
        <taxon>Dikarya</taxon>
        <taxon>Ascomycota</taxon>
        <taxon>Pezizomycotina</taxon>
        <taxon>Eurotiomycetes</taxon>
        <taxon>Eurotiomycetidae</taxon>
        <taxon>Eurotiales</taxon>
        <taxon>Aspergillaceae</taxon>
        <taxon>Penicillium</taxon>
    </lineage>
</organism>